<dbReference type="HAMAP" id="MF_00055">
    <property type="entry name" value="MEMO1"/>
    <property type="match status" value="1"/>
</dbReference>
<dbReference type="InterPro" id="IPR027485">
    <property type="entry name" value="AMMECR1_N"/>
</dbReference>
<proteinExistence type="inferred from homology"/>
<accession>A0A6J6Y1Y1</accession>
<name>A0A6J6Y1Y1_9ZZZZ</name>
<dbReference type="Pfam" id="PF01871">
    <property type="entry name" value="AMMECR1"/>
    <property type="match status" value="1"/>
</dbReference>
<dbReference type="Gene3D" id="3.30.1490.150">
    <property type="entry name" value="Hypothetical protein ph0010, domain 2"/>
    <property type="match status" value="1"/>
</dbReference>
<dbReference type="PANTHER" id="PTHR11060:SF0">
    <property type="entry name" value="PROTEIN MEMO1"/>
    <property type="match status" value="1"/>
</dbReference>
<dbReference type="InterPro" id="IPR023473">
    <property type="entry name" value="AMMECR1"/>
</dbReference>
<evidence type="ECO:0000259" key="2">
    <source>
        <dbReference type="PROSITE" id="PS51112"/>
    </source>
</evidence>
<evidence type="ECO:0000256" key="1">
    <source>
        <dbReference type="ARBA" id="ARBA00006315"/>
    </source>
</evidence>
<gene>
    <name evidence="3" type="ORF">UFOPK3024_00719</name>
</gene>
<feature type="domain" description="AMMECR1" evidence="2">
    <location>
        <begin position="292"/>
        <end position="488"/>
    </location>
</feature>
<dbReference type="InterPro" id="IPR002737">
    <property type="entry name" value="MEMO1_fam"/>
</dbReference>
<evidence type="ECO:0000313" key="3">
    <source>
        <dbReference type="EMBL" id="CAB4803352.1"/>
    </source>
</evidence>
<dbReference type="NCBIfam" id="TIGR04336">
    <property type="entry name" value="AmmeMemoSam_B"/>
    <property type="match status" value="1"/>
</dbReference>
<comment type="similarity">
    <text evidence="1">Belongs to the MEMO1 family.</text>
</comment>
<dbReference type="SUPFAM" id="SSF143447">
    <property type="entry name" value="AMMECR1-like"/>
    <property type="match status" value="1"/>
</dbReference>
<dbReference type="CDD" id="cd07361">
    <property type="entry name" value="MEMO_like"/>
    <property type="match status" value="1"/>
</dbReference>
<dbReference type="EMBL" id="CAFAAK010000145">
    <property type="protein sequence ID" value="CAB4803352.1"/>
    <property type="molecule type" value="Genomic_DNA"/>
</dbReference>
<dbReference type="InterPro" id="IPR036071">
    <property type="entry name" value="AMMECR1_dom_sf"/>
</dbReference>
<dbReference type="PANTHER" id="PTHR11060">
    <property type="entry name" value="PROTEIN MEMO1"/>
    <property type="match status" value="1"/>
</dbReference>
<dbReference type="InterPro" id="IPR002733">
    <property type="entry name" value="AMMECR1_domain"/>
</dbReference>
<organism evidence="3">
    <name type="scientific">freshwater metagenome</name>
    <dbReference type="NCBI Taxonomy" id="449393"/>
    <lineage>
        <taxon>unclassified sequences</taxon>
        <taxon>metagenomes</taxon>
        <taxon>ecological metagenomes</taxon>
    </lineage>
</organism>
<dbReference type="NCBIfam" id="TIGR00296">
    <property type="entry name" value="TIGR00296 family protein"/>
    <property type="match status" value="1"/>
</dbReference>
<dbReference type="PROSITE" id="PS51112">
    <property type="entry name" value="AMMECR1"/>
    <property type="match status" value="1"/>
</dbReference>
<dbReference type="AlphaFoldDB" id="A0A6J6Y1Y1"/>
<sequence>MGSVRPAAVSGIFYPGSAKELEGSVDHYLSQVEVTSGSVPKAIIAPHAGYIYSGPIAASVYARILPARDRITRVILLGPCHKVAVRGLAASSADAFATPLRDVQVDKDALARVLDLPQVNVFDATHAPEHSLEVHLPFLQRVLAQFKIVPLVVGDASTEEITEVLDILWGGPETLIVVSSDLSHYLSYAEAQKLDSATCRAIETLDPAGVGEAQACGRVPVRGLLALARRKGLQVSTVDLRNSGDTAGPKDRVVGYGSWAFVEPSTTEHAVNSDQSFTEGSFGAATKRLLDDHGPTLLKTAAASILNGLETGQPLCSMPDQHPEALARPGACFVTLKKNGHLRGCIGTPIARRPLIVDCAENGFAAAFRDPRFPAVTADEISDLTISISVLSPPQRMSINSEADLLRQLRPGIDGLIIVDQNRRALFLPSVWQDIPRPAEFLRHLKQKAGLTVDHWTDTFQAHRFVAEGISVTELADPRSIWLQPERA</sequence>
<dbReference type="Gene3D" id="3.30.700.20">
    <property type="entry name" value="Hypothetical protein ph0010, domain 1"/>
    <property type="match status" value="1"/>
</dbReference>
<protein>
    <submittedName>
        <fullName evidence="3">Unannotated protein</fullName>
    </submittedName>
</protein>
<dbReference type="Pfam" id="PF01875">
    <property type="entry name" value="Memo"/>
    <property type="match status" value="1"/>
</dbReference>
<dbReference type="Gene3D" id="3.40.830.10">
    <property type="entry name" value="LigB-like"/>
    <property type="match status" value="1"/>
</dbReference>
<reference evidence="3" key="1">
    <citation type="submission" date="2020-05" db="EMBL/GenBank/DDBJ databases">
        <authorList>
            <person name="Chiriac C."/>
            <person name="Salcher M."/>
            <person name="Ghai R."/>
            <person name="Kavagutti S V."/>
        </authorList>
    </citation>
    <scope>NUCLEOTIDE SEQUENCE</scope>
</reference>
<dbReference type="InterPro" id="IPR027623">
    <property type="entry name" value="AmmeMemoSam_A"/>
</dbReference>
<dbReference type="NCBIfam" id="TIGR04335">
    <property type="entry name" value="AmmeMemoSam_A"/>
    <property type="match status" value="1"/>
</dbReference>